<dbReference type="PANTHER" id="PTHR37534:SF10">
    <property type="entry name" value="ZN(II)2CYS6 TRANSCRIPTION FACTOR (EUROFUNG)"/>
    <property type="match status" value="1"/>
</dbReference>
<evidence type="ECO:0000256" key="1">
    <source>
        <dbReference type="ARBA" id="ARBA00004123"/>
    </source>
</evidence>
<dbReference type="GO" id="GO:0005634">
    <property type="term" value="C:nucleus"/>
    <property type="evidence" value="ECO:0007669"/>
    <property type="project" value="UniProtKB-SubCell"/>
</dbReference>
<feature type="domain" description="Zn(2)-C6 fungal-type" evidence="4">
    <location>
        <begin position="152"/>
        <end position="178"/>
    </location>
</feature>
<protein>
    <submittedName>
        <fullName evidence="5">Fungal specific transcription factor domain</fullName>
    </submittedName>
</protein>
<keyword evidence="6" id="KW-1185">Reference proteome</keyword>
<feature type="compositionally biased region" description="Basic residues" evidence="3">
    <location>
        <begin position="255"/>
        <end position="270"/>
    </location>
</feature>
<dbReference type="CDD" id="cd00067">
    <property type="entry name" value="GAL4"/>
    <property type="match status" value="1"/>
</dbReference>
<feature type="region of interest" description="Disordered" evidence="3">
    <location>
        <begin position="96"/>
        <end position="127"/>
    </location>
</feature>
<name>A0A9W7SVT5_9PEZI</name>
<comment type="caution">
    <text evidence="5">The sequence shown here is derived from an EMBL/GenBank/DDBJ whole genome shotgun (WGS) entry which is preliminary data.</text>
</comment>
<dbReference type="Pfam" id="PF00172">
    <property type="entry name" value="Zn_clus"/>
    <property type="match status" value="1"/>
</dbReference>
<feature type="compositionally biased region" description="Polar residues" evidence="3">
    <location>
        <begin position="179"/>
        <end position="194"/>
    </location>
</feature>
<reference evidence="5 6" key="2">
    <citation type="journal article" date="2021" name="Curr. Genet.">
        <title>Genetic response to nitrogen starvation in the aggressive Eucalyptus foliar pathogen Teratosphaeria destructans.</title>
        <authorList>
            <person name="Havenga M."/>
            <person name="Wingfield B.D."/>
            <person name="Wingfield M.J."/>
            <person name="Dreyer L.L."/>
            <person name="Roets F."/>
            <person name="Aylward J."/>
        </authorList>
    </citation>
    <scope>NUCLEOTIDE SEQUENCE [LARGE SCALE GENOMIC DNA]</scope>
    <source>
        <strain evidence="5">CMW44962</strain>
    </source>
</reference>
<dbReference type="AlphaFoldDB" id="A0A9W7SVT5"/>
<dbReference type="InterPro" id="IPR036864">
    <property type="entry name" value="Zn2-C6_fun-type_DNA-bd_sf"/>
</dbReference>
<feature type="region of interest" description="Disordered" evidence="3">
    <location>
        <begin position="177"/>
        <end position="220"/>
    </location>
</feature>
<dbReference type="GO" id="GO:0000981">
    <property type="term" value="F:DNA-binding transcription factor activity, RNA polymerase II-specific"/>
    <property type="evidence" value="ECO:0007669"/>
    <property type="project" value="InterPro"/>
</dbReference>
<dbReference type="SUPFAM" id="SSF57701">
    <property type="entry name" value="Zn2/Cys6 DNA-binding domain"/>
    <property type="match status" value="1"/>
</dbReference>
<dbReference type="GO" id="GO:0008270">
    <property type="term" value="F:zinc ion binding"/>
    <property type="evidence" value="ECO:0007669"/>
    <property type="project" value="InterPro"/>
</dbReference>
<evidence type="ECO:0000259" key="4">
    <source>
        <dbReference type="PROSITE" id="PS50048"/>
    </source>
</evidence>
<feature type="non-terminal residue" evidence="5">
    <location>
        <position position="1"/>
    </location>
</feature>
<evidence type="ECO:0000313" key="6">
    <source>
        <dbReference type="Proteomes" id="UP001138500"/>
    </source>
</evidence>
<proteinExistence type="predicted"/>
<accession>A0A9W7SVT5</accession>
<dbReference type="Pfam" id="PF11951">
    <property type="entry name" value="Fungal_trans_2"/>
    <property type="match status" value="1"/>
</dbReference>
<dbReference type="InterPro" id="IPR021858">
    <property type="entry name" value="Fun_TF"/>
</dbReference>
<organism evidence="5 6">
    <name type="scientific">Teratosphaeria destructans</name>
    <dbReference type="NCBI Taxonomy" id="418781"/>
    <lineage>
        <taxon>Eukaryota</taxon>
        <taxon>Fungi</taxon>
        <taxon>Dikarya</taxon>
        <taxon>Ascomycota</taxon>
        <taxon>Pezizomycotina</taxon>
        <taxon>Dothideomycetes</taxon>
        <taxon>Dothideomycetidae</taxon>
        <taxon>Mycosphaerellales</taxon>
        <taxon>Teratosphaeriaceae</taxon>
        <taxon>Teratosphaeria</taxon>
    </lineage>
</organism>
<dbReference type="Gene3D" id="4.10.240.10">
    <property type="entry name" value="Zn(2)-C6 fungal-type DNA-binding domain"/>
    <property type="match status" value="1"/>
</dbReference>
<dbReference type="EMBL" id="RIBY02001057">
    <property type="protein sequence ID" value="KAH9833622.1"/>
    <property type="molecule type" value="Genomic_DNA"/>
</dbReference>
<feature type="region of interest" description="Disordered" evidence="3">
    <location>
        <begin position="236"/>
        <end position="278"/>
    </location>
</feature>
<comment type="subcellular location">
    <subcellularLocation>
        <location evidence="1">Nucleus</location>
    </subcellularLocation>
</comment>
<gene>
    <name evidence="5" type="ORF">Tdes44962_MAKER08756</name>
</gene>
<evidence type="ECO:0000313" key="5">
    <source>
        <dbReference type="EMBL" id="KAH9833622.1"/>
    </source>
</evidence>
<dbReference type="Proteomes" id="UP001138500">
    <property type="component" value="Unassembled WGS sequence"/>
</dbReference>
<dbReference type="PROSITE" id="PS50048">
    <property type="entry name" value="ZN2_CY6_FUNGAL_2"/>
    <property type="match status" value="1"/>
</dbReference>
<reference evidence="5 6" key="1">
    <citation type="journal article" date="2018" name="IMA Fungus">
        <title>IMA Genome-F 10: Nine draft genome sequences of Claviceps purpurea s.lat., including C. arundinis, C. humidiphila, and C. cf. spartinae, pseudomolecules for the pitch canker pathogen Fusarium circinatum, draft genome of Davidsoniella eucalypti, Grosmannia galeiformis, Quambalaria eucalypti, and Teratosphaeria destructans.</title>
        <authorList>
            <person name="Wingfield B.D."/>
            <person name="Liu M."/>
            <person name="Nguyen H.D."/>
            <person name="Lane F.A."/>
            <person name="Morgan S.W."/>
            <person name="De Vos L."/>
            <person name="Wilken P.M."/>
            <person name="Duong T.A."/>
            <person name="Aylward J."/>
            <person name="Coetzee M.P."/>
            <person name="Dadej K."/>
            <person name="De Beer Z.W."/>
            <person name="Findlay W."/>
            <person name="Havenga M."/>
            <person name="Kolarik M."/>
            <person name="Menzies J.G."/>
            <person name="Naidoo K."/>
            <person name="Pochopski O."/>
            <person name="Shoukouhi P."/>
            <person name="Santana Q.C."/>
            <person name="Seifert K.A."/>
            <person name="Soal N."/>
            <person name="Steenkamp E.T."/>
            <person name="Tatham C.T."/>
            <person name="van der Nest M.A."/>
            <person name="Wingfield M.J."/>
        </authorList>
    </citation>
    <scope>NUCLEOTIDE SEQUENCE [LARGE SCALE GENOMIC DNA]</scope>
    <source>
        <strain evidence="5">CMW44962</strain>
    </source>
</reference>
<dbReference type="GO" id="GO:0000976">
    <property type="term" value="F:transcription cis-regulatory region binding"/>
    <property type="evidence" value="ECO:0007669"/>
    <property type="project" value="TreeGrafter"/>
</dbReference>
<dbReference type="InterPro" id="IPR001138">
    <property type="entry name" value="Zn2Cys6_DnaBD"/>
</dbReference>
<evidence type="ECO:0000256" key="3">
    <source>
        <dbReference type="SAM" id="MobiDB-lite"/>
    </source>
</evidence>
<evidence type="ECO:0000256" key="2">
    <source>
        <dbReference type="ARBA" id="ARBA00023242"/>
    </source>
</evidence>
<keyword evidence="2" id="KW-0539">Nucleus</keyword>
<sequence>LFPNYVKSPTGVISTVKPVDRHFGCFSRTLQQRLDLSPISGRMAGHYSQYDPAPARQFYPGELPMLCPPTPLQPRFRANSMDDIGLYSGYNEVNREAVPSGQSQPRHRRRQPQGDNPVKHRRTRSGCYSKHPCPLSYNRAIELLNLPLLSACRTRRVKCDEGRPICARCLKGKRDCQYPGTTSSLTPSKASKGNSRAKDSGGESSSSPSGAEDEGDDINAPLGVVPDCADECELQSSTSDSQVQADGAVSGSRRSAARRSVQRSAAKHASKPSISQSFRWPSVPNNVKGYLRYHKERLSHHHYGLKYDGGSFLKTTFLEIAMNDEALLYAVVAFAAYHHAVTEQQDRIQTFLDFHNQSIMSLQHSLSKSRHSVATLLTILQLATIEEFLGDWVNLLAHQRAALQILTELFTTETIMQDETRRKIIVWYLRFDLFAAAMSGGEPSLGRGWFVAATDFFTAQVADRPMDMSAQFEEYFAISRLLATDGALLLAAKRKNTITDEYFESETQKLLEEMAAFGKRISTTHSAPEAFVKQFPDAAPPSPDDITNFHDPYFLYGGSLFTMNYVLIDFWAIDLMFKYQIMSARNQQPTAELTCIALQLVKMFQAIEWCSDPGKPRGAMLGCQASLGIASLFLPRDERHTMWCRRKYALIEQNGYIYPSTLRERMSDLWQTDVTHWWLPNGEGLPDVVKSIRDFIEYRATAPRDASGQQVREMSGIFNRIAISEHDSGADTDSFDYPIDPALAVESSPEQPWT</sequence>
<dbReference type="PANTHER" id="PTHR37534">
    <property type="entry name" value="TRANSCRIPTIONAL ACTIVATOR PROTEIN UGA3"/>
    <property type="match status" value="1"/>
</dbReference>
<dbReference type="GO" id="GO:0045944">
    <property type="term" value="P:positive regulation of transcription by RNA polymerase II"/>
    <property type="evidence" value="ECO:0007669"/>
    <property type="project" value="TreeGrafter"/>
</dbReference>
<dbReference type="OrthoDB" id="5278208at2759"/>